<comment type="function">
    <text evidence="6">H(+)-stimulated, divalent metal cation uptake system.</text>
</comment>
<reference evidence="7 8" key="1">
    <citation type="journal article" date="2016" name="Front. Microbiol.">
        <title>Comprehensive Phylogenetic Analysis of Bovine Non-aureus Staphylococci Species Based on Whole-Genome Sequencing.</title>
        <authorList>
            <person name="Naushad S."/>
            <person name="Barkema H.W."/>
            <person name="Luby C."/>
            <person name="Condas L.A."/>
            <person name="Nobrega D.B."/>
            <person name="Carson D.A."/>
            <person name="De Buck J."/>
        </authorList>
    </citation>
    <scope>NUCLEOTIDE SEQUENCE [LARGE SCALE GENOMIC DNA]</scope>
    <source>
        <strain evidence="7 8">SNUC 1231</strain>
    </source>
</reference>
<dbReference type="PANTHER" id="PTHR11706">
    <property type="entry name" value="SOLUTE CARRIER PROTEIN FAMILY 11 MEMBER"/>
    <property type="match status" value="1"/>
</dbReference>
<dbReference type="GO" id="GO:0005384">
    <property type="term" value="F:manganese ion transmembrane transporter activity"/>
    <property type="evidence" value="ECO:0007669"/>
    <property type="project" value="TreeGrafter"/>
</dbReference>
<feature type="transmembrane region" description="Helical" evidence="6">
    <location>
        <begin position="271"/>
        <end position="292"/>
    </location>
</feature>
<evidence type="ECO:0000256" key="4">
    <source>
        <dbReference type="ARBA" id="ARBA00022989"/>
    </source>
</evidence>
<keyword evidence="6" id="KW-0769">Symport</keyword>
<name>A0A9Q6HP80_9STAP</name>
<keyword evidence="5 6" id="KW-0472">Membrane</keyword>
<feature type="transmembrane region" description="Helical" evidence="6">
    <location>
        <begin position="116"/>
        <end position="141"/>
    </location>
</feature>
<sequence length="454" mass="49948">MIHLGGDFLTQQTNNKHKSMDEINNTVSVNSNGKFSQKLLSFLGPGLLVAVGYMDPGNWITSMQGGAQFGYILLFVILLSSLSAMLLQSMTVRLGIATGMDLAQATKHYLNKPLSFIFWIIAELAIIATDIAEVIGSAIALDLLFDIPLLIGALITVLDVFLLLFIMRFGFRKIEAIVGTLIFTVLVIFIFEVFIASPEVNDIINGFIPHQTIITDNSALFIALGIIGATIMPHNLYLHSSIVQSRMYDRNSIKSKAQAIKFATLDSNIQLSIAFVINCLLLVLGAALFYGVNTEQLGGFYDLYNALLHQPVIGASMGAVMSTLFAIALLASGQNSTITGTMAGQIVMEGFINLKIPNWLRRLITRVIAILPIILCLLIFHGNEAKMEQLLVFSQVFLSLALPFSLIPLQLATNDYRLMGPFKNKSWVNAISWILIIILSILNIYLIIQTFQDL</sequence>
<dbReference type="GO" id="GO:0015086">
    <property type="term" value="F:cadmium ion transmembrane transporter activity"/>
    <property type="evidence" value="ECO:0007669"/>
    <property type="project" value="TreeGrafter"/>
</dbReference>
<feature type="transmembrane region" description="Helical" evidence="6">
    <location>
        <begin position="68"/>
        <end position="87"/>
    </location>
</feature>
<comment type="similarity">
    <text evidence="6">Belongs to the NRAMP family.</text>
</comment>
<dbReference type="Pfam" id="PF01566">
    <property type="entry name" value="Nramp"/>
    <property type="match status" value="1"/>
</dbReference>
<evidence type="ECO:0000256" key="3">
    <source>
        <dbReference type="ARBA" id="ARBA00022692"/>
    </source>
</evidence>
<keyword evidence="6" id="KW-0406">Ion transport</keyword>
<organism evidence="7 8">
    <name type="scientific">Staphylococcus succinus</name>
    <dbReference type="NCBI Taxonomy" id="61015"/>
    <lineage>
        <taxon>Bacteria</taxon>
        <taxon>Bacillati</taxon>
        <taxon>Bacillota</taxon>
        <taxon>Bacilli</taxon>
        <taxon>Bacillales</taxon>
        <taxon>Staphylococcaceae</taxon>
        <taxon>Staphylococcus</taxon>
    </lineage>
</organism>
<feature type="transmembrane region" description="Helical" evidence="6">
    <location>
        <begin position="312"/>
        <end position="332"/>
    </location>
</feature>
<evidence type="ECO:0000313" key="8">
    <source>
        <dbReference type="Proteomes" id="UP000241960"/>
    </source>
</evidence>
<evidence type="ECO:0000313" key="7">
    <source>
        <dbReference type="EMBL" id="PTI75736.1"/>
    </source>
</evidence>
<dbReference type="GO" id="GO:0034755">
    <property type="term" value="P:iron ion transmembrane transport"/>
    <property type="evidence" value="ECO:0007669"/>
    <property type="project" value="TreeGrafter"/>
</dbReference>
<keyword evidence="4 6" id="KW-1133">Transmembrane helix</keyword>
<dbReference type="GO" id="GO:0005886">
    <property type="term" value="C:plasma membrane"/>
    <property type="evidence" value="ECO:0007669"/>
    <property type="project" value="UniProtKB-SubCell"/>
</dbReference>
<keyword evidence="6" id="KW-1003">Cell membrane</keyword>
<feature type="transmembrane region" description="Helical" evidence="6">
    <location>
        <begin position="218"/>
        <end position="238"/>
    </location>
</feature>
<feature type="transmembrane region" description="Helical" evidence="6">
    <location>
        <begin position="178"/>
        <end position="198"/>
    </location>
</feature>
<dbReference type="NCBIfam" id="NF001923">
    <property type="entry name" value="PRK00701.1"/>
    <property type="match status" value="1"/>
</dbReference>
<evidence type="ECO:0000256" key="5">
    <source>
        <dbReference type="ARBA" id="ARBA00023136"/>
    </source>
</evidence>
<dbReference type="GO" id="GO:0046872">
    <property type="term" value="F:metal ion binding"/>
    <property type="evidence" value="ECO:0007669"/>
    <property type="project" value="UniProtKB-UniRule"/>
</dbReference>
<evidence type="ECO:0000256" key="1">
    <source>
        <dbReference type="ARBA" id="ARBA00004141"/>
    </source>
</evidence>
<keyword evidence="3 6" id="KW-0812">Transmembrane</keyword>
<feature type="transmembrane region" description="Helical" evidence="6">
    <location>
        <begin position="363"/>
        <end position="383"/>
    </location>
</feature>
<protein>
    <recommendedName>
        <fullName evidence="6">Divalent metal cation transporter MntH</fullName>
    </recommendedName>
</protein>
<dbReference type="Proteomes" id="UP000241960">
    <property type="component" value="Unassembled WGS sequence"/>
</dbReference>
<dbReference type="PANTHER" id="PTHR11706:SF33">
    <property type="entry name" value="NATURAL RESISTANCE-ASSOCIATED MACROPHAGE PROTEIN 2"/>
    <property type="match status" value="1"/>
</dbReference>
<accession>A0A9Q6HP80</accession>
<keyword evidence="2 6" id="KW-0813">Transport</keyword>
<dbReference type="HAMAP" id="MF_00221">
    <property type="entry name" value="NRAMP"/>
    <property type="match status" value="1"/>
</dbReference>
<dbReference type="EMBL" id="PZFQ01000017">
    <property type="protein sequence ID" value="PTI75736.1"/>
    <property type="molecule type" value="Genomic_DNA"/>
</dbReference>
<comment type="subcellular location">
    <subcellularLocation>
        <location evidence="6">Cell membrane</location>
        <topology evidence="6">Multi-pass membrane protein</topology>
    </subcellularLocation>
    <subcellularLocation>
        <location evidence="1">Membrane</location>
        <topology evidence="1">Multi-pass membrane protein</topology>
    </subcellularLocation>
</comment>
<evidence type="ECO:0000256" key="6">
    <source>
        <dbReference type="HAMAP-Rule" id="MF_00221"/>
    </source>
</evidence>
<dbReference type="GO" id="GO:0015293">
    <property type="term" value="F:symporter activity"/>
    <property type="evidence" value="ECO:0007669"/>
    <property type="project" value="UniProtKB-UniRule"/>
</dbReference>
<dbReference type="NCBIfam" id="NF037982">
    <property type="entry name" value="Nramp_1"/>
    <property type="match status" value="1"/>
</dbReference>
<evidence type="ECO:0000256" key="2">
    <source>
        <dbReference type="ARBA" id="ARBA00022448"/>
    </source>
</evidence>
<dbReference type="PRINTS" id="PR00447">
    <property type="entry name" value="NATRESASSCMP"/>
</dbReference>
<feature type="transmembrane region" description="Helical" evidence="6">
    <location>
        <begin position="430"/>
        <end position="448"/>
    </location>
</feature>
<proteinExistence type="inferred from homology"/>
<feature type="transmembrane region" description="Helical" evidence="6">
    <location>
        <begin position="389"/>
        <end position="409"/>
    </location>
</feature>
<comment type="caution">
    <text evidence="7">The sequence shown here is derived from an EMBL/GenBank/DDBJ whole genome shotgun (WGS) entry which is preliminary data.</text>
</comment>
<gene>
    <name evidence="6" type="primary">mntH</name>
    <name evidence="7" type="ORF">BU058_06490</name>
</gene>
<feature type="transmembrane region" description="Helical" evidence="6">
    <location>
        <begin position="39"/>
        <end position="56"/>
    </location>
</feature>
<feature type="transmembrane region" description="Helical" evidence="6">
    <location>
        <begin position="147"/>
        <end position="166"/>
    </location>
</feature>
<dbReference type="InterPro" id="IPR001046">
    <property type="entry name" value="NRAMP_fam"/>
</dbReference>
<dbReference type="AlphaFoldDB" id="A0A9Q6HP80"/>
<dbReference type="NCBIfam" id="TIGR01197">
    <property type="entry name" value="nramp"/>
    <property type="match status" value="1"/>
</dbReference>